<name>A0A517ZRU5_9PLAN</name>
<dbReference type="InterPro" id="IPR013406">
    <property type="entry name" value="CHP02574_addiction_mod"/>
</dbReference>
<dbReference type="NCBIfam" id="TIGR02574">
    <property type="entry name" value="stabl_TIGR02574"/>
    <property type="match status" value="1"/>
</dbReference>
<dbReference type="EMBL" id="CP036276">
    <property type="protein sequence ID" value="QDU45212.1"/>
    <property type="molecule type" value="Genomic_DNA"/>
</dbReference>
<dbReference type="Pfam" id="PF09720">
    <property type="entry name" value="Unstab_antitox"/>
    <property type="match status" value="1"/>
</dbReference>
<reference evidence="2 3" key="1">
    <citation type="submission" date="2019-02" db="EMBL/GenBank/DDBJ databases">
        <title>Deep-cultivation of Planctomycetes and their phenomic and genomic characterization uncovers novel biology.</title>
        <authorList>
            <person name="Wiegand S."/>
            <person name="Jogler M."/>
            <person name="Boedeker C."/>
            <person name="Pinto D."/>
            <person name="Vollmers J."/>
            <person name="Rivas-Marin E."/>
            <person name="Kohn T."/>
            <person name="Peeters S.H."/>
            <person name="Heuer A."/>
            <person name="Rast P."/>
            <person name="Oberbeckmann S."/>
            <person name="Bunk B."/>
            <person name="Jeske O."/>
            <person name="Meyerdierks A."/>
            <person name="Storesund J.E."/>
            <person name="Kallscheuer N."/>
            <person name="Luecker S."/>
            <person name="Lage O.M."/>
            <person name="Pohl T."/>
            <person name="Merkel B.J."/>
            <person name="Hornburger P."/>
            <person name="Mueller R.-W."/>
            <person name="Bruemmer F."/>
            <person name="Labrenz M."/>
            <person name="Spormann A.M."/>
            <person name="Op den Camp H."/>
            <person name="Overmann J."/>
            <person name="Amann R."/>
            <person name="Jetten M.S.M."/>
            <person name="Mascher T."/>
            <person name="Medema M.H."/>
            <person name="Devos D.P."/>
            <person name="Kaster A.-K."/>
            <person name="Ovreas L."/>
            <person name="Rohde M."/>
            <person name="Galperin M.Y."/>
            <person name="Jogler C."/>
        </authorList>
    </citation>
    <scope>NUCLEOTIDE SEQUENCE [LARGE SCALE GENOMIC DNA]</scope>
    <source>
        <strain evidence="2 3">Mal52</strain>
    </source>
</reference>
<keyword evidence="3" id="KW-1185">Reference proteome</keyword>
<dbReference type="Proteomes" id="UP000319383">
    <property type="component" value="Chromosome"/>
</dbReference>
<dbReference type="AlphaFoldDB" id="A0A517ZRU5"/>
<proteinExistence type="predicted"/>
<dbReference type="RefSeq" id="WP_145377615.1">
    <property type="nucleotide sequence ID" value="NZ_CP036276.1"/>
</dbReference>
<dbReference type="KEGG" id="sdyn:Mal52_37030"/>
<feature type="region of interest" description="Disordered" evidence="1">
    <location>
        <begin position="55"/>
        <end position="85"/>
    </location>
</feature>
<sequence>MPTRDEIAQQALALPLDDRAFLADILEQSLREDENSLEELTATWTAEIDRRLEAHRQDSSRVTDGESALSEISQHLQADRSGKPA</sequence>
<organism evidence="2 3">
    <name type="scientific">Symmachiella dynata</name>
    <dbReference type="NCBI Taxonomy" id="2527995"/>
    <lineage>
        <taxon>Bacteria</taxon>
        <taxon>Pseudomonadati</taxon>
        <taxon>Planctomycetota</taxon>
        <taxon>Planctomycetia</taxon>
        <taxon>Planctomycetales</taxon>
        <taxon>Planctomycetaceae</taxon>
        <taxon>Symmachiella</taxon>
    </lineage>
</organism>
<feature type="compositionally biased region" description="Basic and acidic residues" evidence="1">
    <location>
        <begin position="55"/>
        <end position="64"/>
    </location>
</feature>
<evidence type="ECO:0000313" key="2">
    <source>
        <dbReference type="EMBL" id="QDU45212.1"/>
    </source>
</evidence>
<protein>
    <submittedName>
        <fullName evidence="2">Addiction module component</fullName>
    </submittedName>
</protein>
<gene>
    <name evidence="2" type="ORF">Mal52_37030</name>
</gene>
<evidence type="ECO:0000256" key="1">
    <source>
        <dbReference type="SAM" id="MobiDB-lite"/>
    </source>
</evidence>
<accession>A0A517ZRU5</accession>
<evidence type="ECO:0000313" key="3">
    <source>
        <dbReference type="Proteomes" id="UP000319383"/>
    </source>
</evidence>